<name>A0A225SRZ8_9BURK</name>
<keyword evidence="4" id="KW-1185">Reference proteome</keyword>
<evidence type="ECO:0000313" key="4">
    <source>
        <dbReference type="Proteomes" id="UP000214747"/>
    </source>
</evidence>
<dbReference type="InterPro" id="IPR046348">
    <property type="entry name" value="SIS_dom_sf"/>
</dbReference>
<reference evidence="3 4" key="1">
    <citation type="journal article" date="2010" name="Int. J. Syst. Evol. Microbiol.">
        <title>Reclassification of Herbaspirillum putei as a later heterotypic synonym of Herbaspirillum huttiense, with the description of H. huttiense subsp. huttiense subsp. nov. and H. huttiense subsp. putei subsp. nov., comb. nov., and description of Herbaspirillum aquaticum sp. nov.</title>
        <authorList>
            <person name="Dobritsa A.P."/>
            <person name="Reddy M.C."/>
            <person name="Samadpour M."/>
        </authorList>
    </citation>
    <scope>NUCLEOTIDE SEQUENCE [LARGE SCALE GENOMIC DNA]</scope>
    <source>
        <strain evidence="3 4">IEH 4430</strain>
    </source>
</reference>
<dbReference type="PANTHER" id="PTHR30514:SF18">
    <property type="entry name" value="RPIR-FAMILY TRANSCRIPTIONAL REGULATOR"/>
    <property type="match status" value="1"/>
</dbReference>
<dbReference type="InterPro" id="IPR001347">
    <property type="entry name" value="SIS_dom"/>
</dbReference>
<sequence length="282" mass="30881">MKPSAESFVRRVRSKLDELSSTERQLADFLLEFPGELASYAGNELAQLAGVSPSTVSRFIRRVGYESYEEARRHVREEQETGSPLFHASSPAAARQVRSVAAHFQQSQQNLAATFERLSDATLAEIARAIVSAPQVLIFGSRSSQAFALYLRWQIIQVLPRVSCLPGPGETLAEYTAGLSERDCVIVFGTRRQTGQMERLLEAATRAGSYLLYISDQASSDYALATWSLQAHCRGPGSLDNHVGVMALCDLLSTLVIEASGAAGRKRLAAVEQEHEELGDFD</sequence>
<dbReference type="EMBL" id="NJGV01000013">
    <property type="protein sequence ID" value="OWY33879.1"/>
    <property type="molecule type" value="Genomic_DNA"/>
</dbReference>
<evidence type="ECO:0000313" key="3">
    <source>
        <dbReference type="EMBL" id="OWY33879.1"/>
    </source>
</evidence>
<dbReference type="GO" id="GO:0003677">
    <property type="term" value="F:DNA binding"/>
    <property type="evidence" value="ECO:0007669"/>
    <property type="project" value="UniProtKB-KW"/>
</dbReference>
<dbReference type="RefSeq" id="WP_088755830.1">
    <property type="nucleotide sequence ID" value="NZ_NJGV01000013.1"/>
</dbReference>
<feature type="domain" description="HTH rpiR-type" evidence="2">
    <location>
        <begin position="6"/>
        <end position="82"/>
    </location>
</feature>
<accession>A0A225SRZ8</accession>
<dbReference type="InterPro" id="IPR009057">
    <property type="entry name" value="Homeodomain-like_sf"/>
</dbReference>
<protein>
    <submittedName>
        <fullName evidence="3">DNA-binding protein</fullName>
    </submittedName>
</protein>
<organism evidence="3 4">
    <name type="scientific">Herbaspirillum aquaticum</name>
    <dbReference type="NCBI Taxonomy" id="568783"/>
    <lineage>
        <taxon>Bacteria</taxon>
        <taxon>Pseudomonadati</taxon>
        <taxon>Pseudomonadota</taxon>
        <taxon>Betaproteobacteria</taxon>
        <taxon>Burkholderiales</taxon>
        <taxon>Oxalobacteraceae</taxon>
        <taxon>Herbaspirillum</taxon>
    </lineage>
</organism>
<dbReference type="GO" id="GO:0006096">
    <property type="term" value="P:glycolytic process"/>
    <property type="evidence" value="ECO:0007669"/>
    <property type="project" value="UniProtKB-KW"/>
</dbReference>
<evidence type="ECO:0000256" key="1">
    <source>
        <dbReference type="ARBA" id="ARBA00023152"/>
    </source>
</evidence>
<dbReference type="InterPro" id="IPR047640">
    <property type="entry name" value="RpiR-like"/>
</dbReference>
<dbReference type="InterPro" id="IPR000281">
    <property type="entry name" value="HTH_RpiR"/>
</dbReference>
<dbReference type="PANTHER" id="PTHR30514">
    <property type="entry name" value="GLUCOKINASE"/>
    <property type="match status" value="1"/>
</dbReference>
<dbReference type="PROSITE" id="PS51071">
    <property type="entry name" value="HTH_RPIR"/>
    <property type="match status" value="1"/>
</dbReference>
<evidence type="ECO:0000259" key="2">
    <source>
        <dbReference type="PROSITE" id="PS51071"/>
    </source>
</evidence>
<dbReference type="InterPro" id="IPR036388">
    <property type="entry name" value="WH-like_DNA-bd_sf"/>
</dbReference>
<proteinExistence type="predicted"/>
<keyword evidence="3" id="KW-0238">DNA-binding</keyword>
<dbReference type="SUPFAM" id="SSF46689">
    <property type="entry name" value="Homeodomain-like"/>
    <property type="match status" value="1"/>
</dbReference>
<dbReference type="Pfam" id="PF01380">
    <property type="entry name" value="SIS"/>
    <property type="match status" value="1"/>
</dbReference>
<dbReference type="Gene3D" id="3.40.50.10490">
    <property type="entry name" value="Glucose-6-phosphate isomerase like protein, domain 1"/>
    <property type="match status" value="1"/>
</dbReference>
<keyword evidence="1" id="KW-0324">Glycolysis</keyword>
<dbReference type="AlphaFoldDB" id="A0A225SRZ8"/>
<dbReference type="GO" id="GO:0097367">
    <property type="term" value="F:carbohydrate derivative binding"/>
    <property type="evidence" value="ECO:0007669"/>
    <property type="project" value="InterPro"/>
</dbReference>
<dbReference type="SUPFAM" id="SSF53697">
    <property type="entry name" value="SIS domain"/>
    <property type="match status" value="1"/>
</dbReference>
<dbReference type="Gene3D" id="1.10.10.10">
    <property type="entry name" value="Winged helix-like DNA-binding domain superfamily/Winged helix DNA-binding domain"/>
    <property type="match status" value="1"/>
</dbReference>
<comment type="caution">
    <text evidence="3">The sequence shown here is derived from an EMBL/GenBank/DDBJ whole genome shotgun (WGS) entry which is preliminary data.</text>
</comment>
<dbReference type="Proteomes" id="UP000214747">
    <property type="component" value="Unassembled WGS sequence"/>
</dbReference>
<dbReference type="GO" id="GO:0003700">
    <property type="term" value="F:DNA-binding transcription factor activity"/>
    <property type="evidence" value="ECO:0007669"/>
    <property type="project" value="InterPro"/>
</dbReference>
<dbReference type="Pfam" id="PF01418">
    <property type="entry name" value="HTH_6"/>
    <property type="match status" value="1"/>
</dbReference>
<gene>
    <name evidence="3" type="ORF">CEJ45_14700</name>
</gene>